<keyword evidence="3" id="KW-1185">Reference proteome</keyword>
<dbReference type="EMBL" id="BJUU01000003">
    <property type="protein sequence ID" value="GEK79500.1"/>
    <property type="molecule type" value="Genomic_DNA"/>
</dbReference>
<dbReference type="RefSeq" id="WP_146792930.1">
    <property type="nucleotide sequence ID" value="NZ_BJUU01000003.1"/>
</dbReference>
<name>A0AA87URI6_9MICO</name>
<accession>A0AA87URI6</accession>
<protein>
    <recommendedName>
        <fullName evidence="4">Ig-like domain-containing protein</fullName>
    </recommendedName>
</protein>
<evidence type="ECO:0008006" key="4">
    <source>
        <dbReference type="Google" id="ProtNLM"/>
    </source>
</evidence>
<feature type="chain" id="PRO_5041732435" description="Ig-like domain-containing protein" evidence="1">
    <location>
        <begin position="32"/>
        <end position="178"/>
    </location>
</feature>
<evidence type="ECO:0000256" key="1">
    <source>
        <dbReference type="SAM" id="SignalP"/>
    </source>
</evidence>
<feature type="signal peptide" evidence="1">
    <location>
        <begin position="1"/>
        <end position="31"/>
    </location>
</feature>
<comment type="caution">
    <text evidence="2">The sequence shown here is derived from an EMBL/GenBank/DDBJ whole genome shotgun (WGS) entry which is preliminary data.</text>
</comment>
<reference evidence="2 3" key="1">
    <citation type="submission" date="2019-07" db="EMBL/GenBank/DDBJ databases">
        <title>Whole genome shotgun sequence of Agrococcus baldri NBRC 103055.</title>
        <authorList>
            <person name="Hosoyama A."/>
            <person name="Uohara A."/>
            <person name="Ohji S."/>
            <person name="Ichikawa N."/>
        </authorList>
    </citation>
    <scope>NUCLEOTIDE SEQUENCE [LARGE SCALE GENOMIC DNA]</scope>
    <source>
        <strain evidence="2 3">NBRC 103055</strain>
    </source>
</reference>
<evidence type="ECO:0000313" key="2">
    <source>
        <dbReference type="EMBL" id="GEK79500.1"/>
    </source>
</evidence>
<dbReference type="Proteomes" id="UP000321749">
    <property type="component" value="Unassembled WGS sequence"/>
</dbReference>
<gene>
    <name evidence="2" type="ORF">ABA31_08510</name>
</gene>
<evidence type="ECO:0000313" key="3">
    <source>
        <dbReference type="Proteomes" id="UP000321749"/>
    </source>
</evidence>
<proteinExistence type="predicted"/>
<sequence length="178" mass="18407">MSARRICRRLLAGTIALAVAAALLWAPRAAVSDAAWIDPENSSAALTAIALQPPQSTAVTLCKRPGLTETGNAFSIQWRWPASMPSPPAEAATTWTINGVALVPVTSGPVAGVYTSTFTVAQLRSVTTPVVERTYTARASTRLAIPGGSAWTSATHRMAQMVAPAVAGDPTCQVLAGP</sequence>
<keyword evidence="1" id="KW-0732">Signal</keyword>
<dbReference type="AlphaFoldDB" id="A0AA87URI6"/>
<organism evidence="2 3">
    <name type="scientific">Agrococcus baldri</name>
    <dbReference type="NCBI Taxonomy" id="153730"/>
    <lineage>
        <taxon>Bacteria</taxon>
        <taxon>Bacillati</taxon>
        <taxon>Actinomycetota</taxon>
        <taxon>Actinomycetes</taxon>
        <taxon>Micrococcales</taxon>
        <taxon>Microbacteriaceae</taxon>
        <taxon>Agrococcus</taxon>
    </lineage>
</organism>